<reference evidence="1 3" key="1">
    <citation type="submission" date="2017-11" db="EMBL/GenBank/DDBJ databases">
        <title>The genome of Rhizophagus clarus HR1 reveals common genetic basis of auxotrophy among arbuscular mycorrhizal fungi.</title>
        <authorList>
            <person name="Kobayashi Y."/>
        </authorList>
    </citation>
    <scope>NUCLEOTIDE SEQUENCE [LARGE SCALE GENOMIC DNA]</scope>
    <source>
        <strain evidence="1 3">HR1</strain>
    </source>
</reference>
<name>A0A2Z6RWC6_9GLOM</name>
<protein>
    <recommendedName>
        <fullName evidence="4">F-box domain-containing protein</fullName>
    </recommendedName>
</protein>
<evidence type="ECO:0008006" key="4">
    <source>
        <dbReference type="Google" id="ProtNLM"/>
    </source>
</evidence>
<keyword evidence="3" id="KW-1185">Reference proteome</keyword>
<gene>
    <name evidence="2" type="ORF">RCL2_000660300</name>
    <name evidence="1" type="ORF">RclHR1_04740008</name>
</gene>
<evidence type="ECO:0000313" key="2">
    <source>
        <dbReference type="EMBL" id="GES79298.1"/>
    </source>
</evidence>
<proteinExistence type="predicted"/>
<dbReference type="Proteomes" id="UP000247702">
    <property type="component" value="Unassembled WGS sequence"/>
</dbReference>
<dbReference type="EMBL" id="BLAL01000043">
    <property type="protein sequence ID" value="GES79298.1"/>
    <property type="molecule type" value="Genomic_DNA"/>
</dbReference>
<comment type="caution">
    <text evidence="1">The sequence shown here is derived from an EMBL/GenBank/DDBJ whole genome shotgun (WGS) entry which is preliminary data.</text>
</comment>
<dbReference type="STRING" id="94130.A0A2Z6RWC6"/>
<dbReference type="EMBL" id="BEXD01003842">
    <property type="protein sequence ID" value="GBC02665.1"/>
    <property type="molecule type" value="Genomic_DNA"/>
</dbReference>
<dbReference type="Proteomes" id="UP000615446">
    <property type="component" value="Unassembled WGS sequence"/>
</dbReference>
<accession>A0A2Z6RWC6</accession>
<dbReference type="AlphaFoldDB" id="A0A2Z6RWC6"/>
<organism evidence="1 3">
    <name type="scientific">Rhizophagus clarus</name>
    <dbReference type="NCBI Taxonomy" id="94130"/>
    <lineage>
        <taxon>Eukaryota</taxon>
        <taxon>Fungi</taxon>
        <taxon>Fungi incertae sedis</taxon>
        <taxon>Mucoromycota</taxon>
        <taxon>Glomeromycotina</taxon>
        <taxon>Glomeromycetes</taxon>
        <taxon>Glomerales</taxon>
        <taxon>Glomeraceae</taxon>
        <taxon>Rhizophagus</taxon>
    </lineage>
</organism>
<evidence type="ECO:0000313" key="1">
    <source>
        <dbReference type="EMBL" id="GBC02665.1"/>
    </source>
</evidence>
<sequence>MACSKIFSGDLPELMCEIIQYFRNDFSTLHSCISVNRLWCRLAIEILWEDPFSKDFLKNYNFIGIYISKLDEDDKVKSNEYGIIRDLLPSSTLFNYPSFIQRLDIHKICHSIKKWVENVRTLTIKEQSDNLPTKVSNFNHLELSSFILLSLIKIFIKNEAKLHTFEIEASYAILGIISSDCFISAFQLILQNPNFTCNVKNLNIHFNGLSGNLLSVLKSFYSNCNSISSLYIRYSHDNAEKELSKVINSQHNLKKIFFDYVNNNPLKSLRNSNCLNTLKSIIFHKIWLKNLEANFKEVFEQLNVLDSIHILYCYALNSTIIEQIINLDKPFKLRSLFMDDSSILQIDQLKSLLQKSGNYLDNIGFELSISNELKLQLFKLVRIYCNNIKLVILLGFDDQNIFPALDLIKNTQNYLNYLTINFCQFGYNQLSYDNKLSSIILQNLGKILSNRLEYLNLALKINIDDLELFFKNSQNIFIRKLLIRNKLYQESDTILPCIKKYAMKEKRISYLAMENLSIYSNDERNDLFNFKDEVKEFGSYGIQVTKYNDLCIKLYDFINELY</sequence>
<evidence type="ECO:0000313" key="3">
    <source>
        <dbReference type="Proteomes" id="UP000247702"/>
    </source>
</evidence>
<reference evidence="2" key="2">
    <citation type="submission" date="2019-10" db="EMBL/GenBank/DDBJ databases">
        <title>Conservation and host-specific expression of non-tandemly repeated heterogenous ribosome RNA gene in arbuscular mycorrhizal fungi.</title>
        <authorList>
            <person name="Maeda T."/>
            <person name="Kobayashi Y."/>
            <person name="Nakagawa T."/>
            <person name="Ezawa T."/>
            <person name="Yamaguchi K."/>
            <person name="Bino T."/>
            <person name="Nishimoto Y."/>
            <person name="Shigenobu S."/>
            <person name="Kawaguchi M."/>
        </authorList>
    </citation>
    <scope>NUCLEOTIDE SEQUENCE</scope>
    <source>
        <strain evidence="2">HR1</strain>
    </source>
</reference>
<dbReference type="OrthoDB" id="1751604at2759"/>